<protein>
    <submittedName>
        <fullName evidence="1">Uncharacterized protein</fullName>
    </submittedName>
</protein>
<organism evidence="1 2">
    <name type="scientific">Desulfosarcina alkanivorans</name>
    <dbReference type="NCBI Taxonomy" id="571177"/>
    <lineage>
        <taxon>Bacteria</taxon>
        <taxon>Pseudomonadati</taxon>
        <taxon>Thermodesulfobacteriota</taxon>
        <taxon>Desulfobacteria</taxon>
        <taxon>Desulfobacterales</taxon>
        <taxon>Desulfosarcinaceae</taxon>
        <taxon>Desulfosarcina</taxon>
    </lineage>
</organism>
<evidence type="ECO:0000313" key="2">
    <source>
        <dbReference type="Proteomes" id="UP000427906"/>
    </source>
</evidence>
<sequence length="112" mass="13696">MEKTIQRLKDEKIEIEAEYYECGIIEGYELCQNAPYRRIQCMLNWNGECWPEDEWFKGWVDETIECDDLMDYIVHNNSDYHFNDFAEAYFIGFREAVKDFWNEVEPELRKSR</sequence>
<accession>A0A5K7YFV1</accession>
<dbReference type="RefSeq" id="WP_155316135.1">
    <property type="nucleotide sequence ID" value="NZ_AP021874.1"/>
</dbReference>
<reference evidence="1 2" key="1">
    <citation type="submission" date="2019-11" db="EMBL/GenBank/DDBJ databases">
        <title>Comparative genomics of hydrocarbon-degrading Desulfosarcina strains.</title>
        <authorList>
            <person name="Watanabe M."/>
            <person name="Kojima H."/>
            <person name="Fukui M."/>
        </authorList>
    </citation>
    <scope>NUCLEOTIDE SEQUENCE [LARGE SCALE GENOMIC DNA]</scope>
    <source>
        <strain evidence="1 2">PL12</strain>
    </source>
</reference>
<dbReference type="AlphaFoldDB" id="A0A5K7YFV1"/>
<dbReference type="EMBL" id="AP021874">
    <property type="protein sequence ID" value="BBO67926.1"/>
    <property type="molecule type" value="Genomic_DNA"/>
</dbReference>
<gene>
    <name evidence="1" type="ORF">DSCA_18560</name>
</gene>
<dbReference type="Proteomes" id="UP000427906">
    <property type="component" value="Chromosome"/>
</dbReference>
<proteinExistence type="predicted"/>
<name>A0A5K7YFV1_9BACT</name>
<dbReference type="KEGG" id="dalk:DSCA_18560"/>
<evidence type="ECO:0000313" key="1">
    <source>
        <dbReference type="EMBL" id="BBO67926.1"/>
    </source>
</evidence>
<keyword evidence="2" id="KW-1185">Reference proteome</keyword>